<evidence type="ECO:0000313" key="2">
    <source>
        <dbReference type="EMBL" id="PTB75251.1"/>
    </source>
</evidence>
<feature type="region of interest" description="Disordered" evidence="1">
    <location>
        <begin position="31"/>
        <end position="51"/>
    </location>
</feature>
<organism evidence="2 3">
    <name type="scientific">Trichoderma longibrachiatum ATCC 18648</name>
    <dbReference type="NCBI Taxonomy" id="983965"/>
    <lineage>
        <taxon>Eukaryota</taxon>
        <taxon>Fungi</taxon>
        <taxon>Dikarya</taxon>
        <taxon>Ascomycota</taxon>
        <taxon>Pezizomycotina</taxon>
        <taxon>Sordariomycetes</taxon>
        <taxon>Hypocreomycetidae</taxon>
        <taxon>Hypocreales</taxon>
        <taxon>Hypocreaceae</taxon>
        <taxon>Trichoderma</taxon>
    </lineage>
</organism>
<name>A0A2T4C106_TRILO</name>
<dbReference type="Proteomes" id="UP000240760">
    <property type="component" value="Unassembled WGS sequence"/>
</dbReference>
<dbReference type="AlphaFoldDB" id="A0A2T4C106"/>
<accession>A0A2T4C106</accession>
<gene>
    <name evidence="2" type="ORF">M440DRAFT_339872</name>
</gene>
<reference evidence="2 3" key="1">
    <citation type="submission" date="2016-07" db="EMBL/GenBank/DDBJ databases">
        <title>Multiple horizontal gene transfer events from other fungi enriched the ability of initially mycotrophic Trichoderma (Ascomycota) to feed on dead plant biomass.</title>
        <authorList>
            <consortium name="DOE Joint Genome Institute"/>
            <person name="Aerts A."/>
            <person name="Atanasova L."/>
            <person name="Chenthamara K."/>
            <person name="Zhang J."/>
            <person name="Grujic M."/>
            <person name="Henrissat B."/>
            <person name="Kuo A."/>
            <person name="Salamov A."/>
            <person name="Lipzen A."/>
            <person name="Labutti K."/>
            <person name="Barry K."/>
            <person name="Miao Y."/>
            <person name="Rahimi M.J."/>
            <person name="Shen Q."/>
            <person name="Grigoriev I.V."/>
            <person name="Kubicek C.P."/>
            <person name="Druzhinina I.S."/>
        </authorList>
    </citation>
    <scope>NUCLEOTIDE SEQUENCE [LARGE SCALE GENOMIC DNA]</scope>
    <source>
        <strain evidence="2 3">ATCC 18648</strain>
    </source>
</reference>
<evidence type="ECO:0000256" key="1">
    <source>
        <dbReference type="SAM" id="MobiDB-lite"/>
    </source>
</evidence>
<proteinExistence type="predicted"/>
<keyword evidence="3" id="KW-1185">Reference proteome</keyword>
<protein>
    <submittedName>
        <fullName evidence="2">Uncharacterized protein</fullName>
    </submittedName>
</protein>
<dbReference type="EMBL" id="KZ679134">
    <property type="protein sequence ID" value="PTB75251.1"/>
    <property type="molecule type" value="Genomic_DNA"/>
</dbReference>
<evidence type="ECO:0000313" key="3">
    <source>
        <dbReference type="Proteomes" id="UP000240760"/>
    </source>
</evidence>
<sequence>MLVENRQTGKTFDSISNDKWKSLVLLALMPRQEDRPHRGSKSGPWDDGMASTGQKECLPLVSIGLDSRKGAVGGSGCKVGDA</sequence>